<evidence type="ECO:0000256" key="10">
    <source>
        <dbReference type="ARBA" id="ARBA00057024"/>
    </source>
</evidence>
<comment type="similarity">
    <text evidence="2 12">Belongs to the calycin superfamily. Lipocalin family.</text>
</comment>
<comment type="subcellular location">
    <subcellularLocation>
        <location evidence="1">Cell outer membrane</location>
        <topology evidence="1">Lipid-anchor</topology>
    </subcellularLocation>
</comment>
<feature type="lipid moiety-binding region" description="S-diacylglycerol cysteine" evidence="13">
    <location>
        <position position="15"/>
    </location>
</feature>
<feature type="domain" description="Lipocalin/cytosolic fatty-acid binding" evidence="14">
    <location>
        <begin position="29"/>
        <end position="168"/>
    </location>
</feature>
<dbReference type="InterPro" id="IPR022271">
    <property type="entry name" value="Lipocalin_ApoD"/>
</dbReference>
<dbReference type="Gene3D" id="2.40.128.20">
    <property type="match status" value="1"/>
</dbReference>
<dbReference type="OrthoDB" id="9793905at2"/>
<evidence type="ECO:0000256" key="13">
    <source>
        <dbReference type="PIRSR" id="PIRSR036893-52"/>
    </source>
</evidence>
<dbReference type="PIRSF" id="PIRSF036893">
    <property type="entry name" value="Lipocalin_ApoD"/>
    <property type="match status" value="1"/>
</dbReference>
<evidence type="ECO:0000313" key="16">
    <source>
        <dbReference type="Proteomes" id="UP000238071"/>
    </source>
</evidence>
<dbReference type="GO" id="GO:0008289">
    <property type="term" value="F:lipid binding"/>
    <property type="evidence" value="ECO:0007669"/>
    <property type="project" value="UniProtKB-UniRule"/>
</dbReference>
<keyword evidence="8 12" id="KW-0998">Cell outer membrane</keyword>
<proteinExistence type="inferred from homology"/>
<dbReference type="PROSITE" id="PS51257">
    <property type="entry name" value="PROKAR_LIPOPROTEIN"/>
    <property type="match status" value="1"/>
</dbReference>
<dbReference type="PANTHER" id="PTHR10612">
    <property type="entry name" value="APOLIPOPROTEIN D"/>
    <property type="match status" value="1"/>
</dbReference>
<dbReference type="PANTHER" id="PTHR10612:SF34">
    <property type="entry name" value="APOLIPOPROTEIN D"/>
    <property type="match status" value="1"/>
</dbReference>
<evidence type="ECO:0000256" key="5">
    <source>
        <dbReference type="ARBA" id="ARBA00023121"/>
    </source>
</evidence>
<evidence type="ECO:0000256" key="12">
    <source>
        <dbReference type="PIRNR" id="PIRNR036893"/>
    </source>
</evidence>
<comment type="caution">
    <text evidence="15">The sequence shown here is derived from an EMBL/GenBank/DDBJ whole genome shotgun (WGS) entry which is preliminary data.</text>
</comment>
<keyword evidence="7 13" id="KW-0564">Palmitate</keyword>
<dbReference type="Pfam" id="PF08212">
    <property type="entry name" value="Lipocalin_2"/>
    <property type="match status" value="1"/>
</dbReference>
<keyword evidence="4" id="KW-0732">Signal</keyword>
<evidence type="ECO:0000256" key="9">
    <source>
        <dbReference type="ARBA" id="ARBA00023288"/>
    </source>
</evidence>
<keyword evidence="9 12" id="KW-0449">Lipoprotein</keyword>
<gene>
    <name evidence="15" type="ORF">B0F88_11514</name>
</gene>
<dbReference type="PROSITE" id="PS00213">
    <property type="entry name" value="LIPOCALIN"/>
    <property type="match status" value="1"/>
</dbReference>
<evidence type="ECO:0000256" key="7">
    <source>
        <dbReference type="ARBA" id="ARBA00023139"/>
    </source>
</evidence>
<evidence type="ECO:0000256" key="3">
    <source>
        <dbReference type="ARBA" id="ARBA00011738"/>
    </source>
</evidence>
<comment type="subunit">
    <text evidence="3 12">Homodimer.</text>
</comment>
<organism evidence="15 16">
    <name type="scientific">Methylobacter tundripaludum</name>
    <dbReference type="NCBI Taxonomy" id="173365"/>
    <lineage>
        <taxon>Bacteria</taxon>
        <taxon>Pseudomonadati</taxon>
        <taxon>Pseudomonadota</taxon>
        <taxon>Gammaproteobacteria</taxon>
        <taxon>Methylococcales</taxon>
        <taxon>Methylococcaceae</taxon>
        <taxon>Methylobacter</taxon>
    </lineage>
</organism>
<dbReference type="Proteomes" id="UP000238071">
    <property type="component" value="Unassembled WGS sequence"/>
</dbReference>
<dbReference type="AlphaFoldDB" id="A0A2S6GNV7"/>
<dbReference type="InterPro" id="IPR000566">
    <property type="entry name" value="Lipocln_cytosolic_FA-bd_dom"/>
</dbReference>
<evidence type="ECO:0000256" key="8">
    <source>
        <dbReference type="ARBA" id="ARBA00023237"/>
    </source>
</evidence>
<dbReference type="InterPro" id="IPR022272">
    <property type="entry name" value="Lipocalin_CS"/>
</dbReference>
<keyword evidence="16" id="KW-1185">Reference proteome</keyword>
<name>A0A2S6GNV7_9GAMM</name>
<evidence type="ECO:0000256" key="1">
    <source>
        <dbReference type="ARBA" id="ARBA00004459"/>
    </source>
</evidence>
<sequence>MKVLFILIAVLLTSCTGIPEGITAVEGFEINRYLGTWYEVARLDHRFERGLENISATYTLREDGGVDVLNKGWDIKAGEWREAEGKAYFVEQVDKGRLKVSFFGPFYGAYNIIELDKKDYAYSMVAGPDRSYLWILSRTQQLPEATLKALTERAKTLGFATDQLIFTKPN</sequence>
<evidence type="ECO:0000256" key="4">
    <source>
        <dbReference type="ARBA" id="ARBA00022729"/>
    </source>
</evidence>
<dbReference type="GO" id="GO:0009279">
    <property type="term" value="C:cell outer membrane"/>
    <property type="evidence" value="ECO:0007669"/>
    <property type="project" value="UniProtKB-SubCell"/>
</dbReference>
<evidence type="ECO:0000256" key="2">
    <source>
        <dbReference type="ARBA" id="ARBA00006889"/>
    </source>
</evidence>
<dbReference type="InterPro" id="IPR047202">
    <property type="entry name" value="Lipocalin_Blc-like_dom"/>
</dbReference>
<evidence type="ECO:0000256" key="6">
    <source>
        <dbReference type="ARBA" id="ARBA00023136"/>
    </source>
</evidence>
<dbReference type="EMBL" id="PTIY01000015">
    <property type="protein sequence ID" value="PPK66925.1"/>
    <property type="molecule type" value="Genomic_DNA"/>
</dbReference>
<dbReference type="PRINTS" id="PR01171">
    <property type="entry name" value="BCTLIPOCALIN"/>
</dbReference>
<dbReference type="FunFam" id="2.40.128.20:FF:000002">
    <property type="entry name" value="Outer membrane lipoprotein Blc"/>
    <property type="match status" value="1"/>
</dbReference>
<dbReference type="InterPro" id="IPR012674">
    <property type="entry name" value="Calycin"/>
</dbReference>
<accession>A0A2S6GNV7</accession>
<dbReference type="SUPFAM" id="SSF50814">
    <property type="entry name" value="Lipocalins"/>
    <property type="match status" value="1"/>
</dbReference>
<keyword evidence="6 12" id="KW-0472">Membrane</keyword>
<feature type="lipid moiety-binding region" description="N-palmitoyl cysteine" evidence="13">
    <location>
        <position position="15"/>
    </location>
</feature>
<dbReference type="GO" id="GO:0006950">
    <property type="term" value="P:response to stress"/>
    <property type="evidence" value="ECO:0007669"/>
    <property type="project" value="UniProtKB-ARBA"/>
</dbReference>
<protein>
    <recommendedName>
        <fullName evidence="11 12">Outer membrane lipoprotein Blc</fullName>
    </recommendedName>
</protein>
<comment type="function">
    <text evidence="10 12">Involved in the storage or transport of lipids necessary for membrane maintenance under stressful conditions. Displays a binding preference for lysophospholipids.</text>
</comment>
<evidence type="ECO:0000313" key="15">
    <source>
        <dbReference type="EMBL" id="PPK66925.1"/>
    </source>
</evidence>
<evidence type="ECO:0000259" key="14">
    <source>
        <dbReference type="Pfam" id="PF08212"/>
    </source>
</evidence>
<evidence type="ECO:0000256" key="11">
    <source>
        <dbReference type="ARBA" id="ARBA00071217"/>
    </source>
</evidence>
<dbReference type="RefSeq" id="WP_104424904.1">
    <property type="nucleotide sequence ID" value="NZ_PTIY01000015.1"/>
</dbReference>
<keyword evidence="5 12" id="KW-0446">Lipid-binding</keyword>
<dbReference type="CDD" id="cd19438">
    <property type="entry name" value="lipocalin_Blc-like"/>
    <property type="match status" value="1"/>
</dbReference>
<dbReference type="InterPro" id="IPR002446">
    <property type="entry name" value="Lipocalin_bac"/>
</dbReference>
<reference evidence="15 16" key="1">
    <citation type="submission" date="2018-02" db="EMBL/GenBank/DDBJ databases">
        <title>Subsurface microbial communities from deep shales in Ohio and West Virginia, USA.</title>
        <authorList>
            <person name="Wrighton K."/>
        </authorList>
    </citation>
    <scope>NUCLEOTIDE SEQUENCE [LARGE SCALE GENOMIC DNA]</scope>
    <source>
        <strain evidence="15 16">OWC-G53F</strain>
    </source>
</reference>